<dbReference type="EC" id="1.2.1.11" evidence="6"/>
<dbReference type="InterPro" id="IPR005676">
    <property type="entry name" value="Asp_semi-ald_DH_pep-lack"/>
</dbReference>
<dbReference type="SMART" id="SM00859">
    <property type="entry name" value="Semialdhyde_dh"/>
    <property type="match status" value="1"/>
</dbReference>
<dbReference type="GO" id="GO:0046983">
    <property type="term" value="F:protein dimerization activity"/>
    <property type="evidence" value="ECO:0007669"/>
    <property type="project" value="InterPro"/>
</dbReference>
<comment type="caution">
    <text evidence="6">The sequence shown here is derived from an EMBL/GenBank/DDBJ whole genome shotgun (WGS) entry which is preliminary data.</text>
</comment>
<dbReference type="InterPro" id="IPR012280">
    <property type="entry name" value="Semialdhyde_DH_dimer_dom"/>
</dbReference>
<sequence length="360" mass="39102">MRSFKVAVLGATGVVGHRFSTLLAQHPWFRLSLLTGSAQSAGKPYGEVVWCGRDCVPESLRELEVEDTTLEVLRKHDVDIVFSALPAEKALGFELELARSGLVVVSNASPLRLEKDVPLVNPEANADHILHLTKVQQRNRGWQGFIVKVPNCTTAILTLALKPLLDEFGLKRVIVSTMQAVSGAGAKGVPSLEIIDNIIPYIEGEEEKVEKEAPKILGAPENGWIRPADIVVSASCHRVPVLEGHLEAVFVELSKKAGIDEVVDALKSFKTNKLKGLKLPTAPAQPIIVKDDPLRPQPRLDREADRGMSVVVGRVRRDPALENGIKLVLLGNNLVRGAAGTGVLIAEFIATYWSDLMEAV</sequence>
<dbReference type="GO" id="GO:0050661">
    <property type="term" value="F:NADP binding"/>
    <property type="evidence" value="ECO:0007669"/>
    <property type="project" value="InterPro"/>
</dbReference>
<dbReference type="PANTHER" id="PTHR46718:SF1">
    <property type="entry name" value="ASPARTATE-SEMIALDEHYDE DEHYDROGENASE"/>
    <property type="match status" value="1"/>
</dbReference>
<name>A0A7J3ZLJ4_9CREN</name>
<evidence type="ECO:0000313" key="6">
    <source>
        <dbReference type="EMBL" id="HHQ80894.1"/>
    </source>
</evidence>
<feature type="active site" description="Proton acceptor" evidence="4">
    <location>
        <position position="245"/>
    </location>
</feature>
<dbReference type="PIRSF" id="PIRSF000148">
    <property type="entry name" value="ASA_dh"/>
    <property type="match status" value="1"/>
</dbReference>
<evidence type="ECO:0000256" key="4">
    <source>
        <dbReference type="PIRSR" id="PIRSR000148-1"/>
    </source>
</evidence>
<dbReference type="CDD" id="cd18130">
    <property type="entry name" value="ASADH_C_arch_fung_like"/>
    <property type="match status" value="1"/>
</dbReference>
<dbReference type="CDD" id="cd02315">
    <property type="entry name" value="ScASADH_like_N"/>
    <property type="match status" value="1"/>
</dbReference>
<dbReference type="Gene3D" id="3.40.50.720">
    <property type="entry name" value="NAD(P)-binding Rossmann-like Domain"/>
    <property type="match status" value="1"/>
</dbReference>
<dbReference type="Pfam" id="PF02774">
    <property type="entry name" value="Semialdhyde_dhC"/>
    <property type="match status" value="1"/>
</dbReference>
<dbReference type="EMBL" id="DRZC01000076">
    <property type="protein sequence ID" value="HHQ80894.1"/>
    <property type="molecule type" value="Genomic_DNA"/>
</dbReference>
<dbReference type="InterPro" id="IPR036291">
    <property type="entry name" value="NAD(P)-bd_dom_sf"/>
</dbReference>
<reference evidence="6" key="1">
    <citation type="journal article" date="2020" name="mSystems">
        <title>Genome- and Community-Level Interaction Insights into Carbon Utilization and Element Cycling Functions of Hydrothermarchaeota in Hydrothermal Sediment.</title>
        <authorList>
            <person name="Zhou Z."/>
            <person name="Liu Y."/>
            <person name="Xu W."/>
            <person name="Pan J."/>
            <person name="Luo Z.H."/>
            <person name="Li M."/>
        </authorList>
    </citation>
    <scope>NUCLEOTIDE SEQUENCE [LARGE SCALE GENOMIC DNA]</scope>
    <source>
        <strain evidence="6">SpSt-1116</strain>
    </source>
</reference>
<dbReference type="SUPFAM" id="SSF51735">
    <property type="entry name" value="NAD(P)-binding Rossmann-fold domains"/>
    <property type="match status" value="1"/>
</dbReference>
<feature type="domain" description="Semialdehyde dehydrogenase NAD-binding" evidence="5">
    <location>
        <begin position="5"/>
        <end position="132"/>
    </location>
</feature>
<evidence type="ECO:0000256" key="3">
    <source>
        <dbReference type="ARBA" id="ARBA00023002"/>
    </source>
</evidence>
<dbReference type="SUPFAM" id="SSF55347">
    <property type="entry name" value="Glyceraldehyde-3-phosphate dehydrogenase-like, C-terminal domain"/>
    <property type="match status" value="1"/>
</dbReference>
<comment type="similarity">
    <text evidence="1">Belongs to the aspartate-semialdehyde dehydrogenase family.</text>
</comment>
<gene>
    <name evidence="6" type="primary">asd</name>
    <name evidence="6" type="ORF">ENM78_05545</name>
</gene>
<keyword evidence="2" id="KW-0521">NADP</keyword>
<accession>A0A7J3ZLJ4</accession>
<dbReference type="GO" id="GO:0004073">
    <property type="term" value="F:aspartate-semialdehyde dehydrogenase activity"/>
    <property type="evidence" value="ECO:0007669"/>
    <property type="project" value="UniProtKB-EC"/>
</dbReference>
<dbReference type="GO" id="GO:0009088">
    <property type="term" value="P:threonine biosynthetic process"/>
    <property type="evidence" value="ECO:0007669"/>
    <property type="project" value="TreeGrafter"/>
</dbReference>
<evidence type="ECO:0000256" key="2">
    <source>
        <dbReference type="ARBA" id="ARBA00022857"/>
    </source>
</evidence>
<proteinExistence type="inferred from homology"/>
<organism evidence="6">
    <name type="scientific">Fervidicoccus fontis</name>
    <dbReference type="NCBI Taxonomy" id="683846"/>
    <lineage>
        <taxon>Archaea</taxon>
        <taxon>Thermoproteota</taxon>
        <taxon>Thermoprotei</taxon>
        <taxon>Fervidicoccales</taxon>
        <taxon>Fervidicoccaceae</taxon>
        <taxon>Fervidicoccus</taxon>
    </lineage>
</organism>
<feature type="active site" description="Acyl-thioester intermediate" evidence="4">
    <location>
        <position position="152"/>
    </location>
</feature>
<dbReference type="InterPro" id="IPR000534">
    <property type="entry name" value="Semialdehyde_DH_NAD-bd"/>
</dbReference>
<dbReference type="NCBIfam" id="NF006416">
    <property type="entry name" value="PRK08664.1"/>
    <property type="match status" value="1"/>
</dbReference>
<evidence type="ECO:0000259" key="5">
    <source>
        <dbReference type="SMART" id="SM00859"/>
    </source>
</evidence>
<keyword evidence="3 6" id="KW-0560">Oxidoreductase</keyword>
<dbReference type="NCBIfam" id="TIGR00978">
    <property type="entry name" value="asd_EA"/>
    <property type="match status" value="1"/>
</dbReference>
<dbReference type="Gene3D" id="3.30.360.10">
    <property type="entry name" value="Dihydrodipicolinate Reductase, domain 2"/>
    <property type="match status" value="1"/>
</dbReference>
<dbReference type="AlphaFoldDB" id="A0A7J3ZLJ4"/>
<dbReference type="GO" id="GO:0051287">
    <property type="term" value="F:NAD binding"/>
    <property type="evidence" value="ECO:0007669"/>
    <property type="project" value="InterPro"/>
</dbReference>
<dbReference type="InterPro" id="IPR051823">
    <property type="entry name" value="ASADH-related"/>
</dbReference>
<protein>
    <submittedName>
        <fullName evidence="6">Aspartate-semialdehyde dehydrogenase</fullName>
        <ecNumber evidence="6">1.2.1.11</ecNumber>
    </submittedName>
</protein>
<dbReference type="PANTHER" id="PTHR46718">
    <property type="entry name" value="ASPARTATE-SEMIALDEHYDE DEHYDROGENASE"/>
    <property type="match status" value="1"/>
</dbReference>
<dbReference type="GO" id="GO:0009086">
    <property type="term" value="P:methionine biosynthetic process"/>
    <property type="evidence" value="ECO:0007669"/>
    <property type="project" value="UniProtKB-ARBA"/>
</dbReference>
<evidence type="ECO:0000256" key="1">
    <source>
        <dbReference type="ARBA" id="ARBA00010584"/>
    </source>
</evidence>
<dbReference type="Pfam" id="PF01118">
    <property type="entry name" value="Semialdhyde_dh"/>
    <property type="match status" value="1"/>
</dbReference>